<evidence type="ECO:0000256" key="1">
    <source>
        <dbReference type="SAM" id="MobiDB-lite"/>
    </source>
</evidence>
<gene>
    <name evidence="2" type="ORF">E2C01_017272</name>
</gene>
<dbReference type="AlphaFoldDB" id="A0A5B7DSW9"/>
<name>A0A5B7DSW9_PORTR</name>
<protein>
    <submittedName>
        <fullName evidence="2">Uncharacterized protein</fullName>
    </submittedName>
</protein>
<feature type="compositionally biased region" description="Acidic residues" evidence="1">
    <location>
        <begin position="36"/>
        <end position="45"/>
    </location>
</feature>
<proteinExistence type="predicted"/>
<sequence>MEAHGKEEKKYERRKLDENKGKNEREKRKHGREEEELKEEDEREREEERNGRETDVTLSPHPALPNTLALPKNRLDRPQPDNAENNNERCLAILNQFYAGDFITFHDIGCHHTKPTICENSNVQVPVPVPQYG</sequence>
<keyword evidence="3" id="KW-1185">Reference proteome</keyword>
<feature type="region of interest" description="Disordered" evidence="1">
    <location>
        <begin position="1"/>
        <end position="85"/>
    </location>
</feature>
<accession>A0A5B7DSW9</accession>
<evidence type="ECO:0000313" key="2">
    <source>
        <dbReference type="EMBL" id="MPC24197.1"/>
    </source>
</evidence>
<dbReference type="Proteomes" id="UP000324222">
    <property type="component" value="Unassembled WGS sequence"/>
</dbReference>
<dbReference type="PANTHER" id="PTHR21407">
    <property type="entry name" value="RE43931P-RELATED"/>
    <property type="match status" value="1"/>
</dbReference>
<dbReference type="OrthoDB" id="441660at2759"/>
<reference evidence="2 3" key="1">
    <citation type="submission" date="2019-05" db="EMBL/GenBank/DDBJ databases">
        <title>Another draft genome of Portunus trituberculatus and its Hox gene families provides insights of decapod evolution.</title>
        <authorList>
            <person name="Jeong J.-H."/>
            <person name="Song I."/>
            <person name="Kim S."/>
            <person name="Choi T."/>
            <person name="Kim D."/>
            <person name="Ryu S."/>
            <person name="Kim W."/>
        </authorList>
    </citation>
    <scope>NUCLEOTIDE SEQUENCE [LARGE SCALE GENOMIC DNA]</scope>
    <source>
        <tissue evidence="2">Muscle</tissue>
    </source>
</reference>
<evidence type="ECO:0000313" key="3">
    <source>
        <dbReference type="Proteomes" id="UP000324222"/>
    </source>
</evidence>
<comment type="caution">
    <text evidence="2">The sequence shown here is derived from an EMBL/GenBank/DDBJ whole genome shotgun (WGS) entry which is preliminary data.</text>
</comment>
<dbReference type="PANTHER" id="PTHR21407:SF5">
    <property type="entry name" value="HL04814P"/>
    <property type="match status" value="1"/>
</dbReference>
<feature type="compositionally biased region" description="Basic and acidic residues" evidence="1">
    <location>
        <begin position="1"/>
        <end position="35"/>
    </location>
</feature>
<dbReference type="EMBL" id="VSRR010001300">
    <property type="protein sequence ID" value="MPC24197.1"/>
    <property type="molecule type" value="Genomic_DNA"/>
</dbReference>
<feature type="compositionally biased region" description="Basic and acidic residues" evidence="1">
    <location>
        <begin position="46"/>
        <end position="55"/>
    </location>
</feature>
<organism evidence="2 3">
    <name type="scientific">Portunus trituberculatus</name>
    <name type="common">Swimming crab</name>
    <name type="synonym">Neptunus trituberculatus</name>
    <dbReference type="NCBI Taxonomy" id="210409"/>
    <lineage>
        <taxon>Eukaryota</taxon>
        <taxon>Metazoa</taxon>
        <taxon>Ecdysozoa</taxon>
        <taxon>Arthropoda</taxon>
        <taxon>Crustacea</taxon>
        <taxon>Multicrustacea</taxon>
        <taxon>Malacostraca</taxon>
        <taxon>Eumalacostraca</taxon>
        <taxon>Eucarida</taxon>
        <taxon>Decapoda</taxon>
        <taxon>Pleocyemata</taxon>
        <taxon>Brachyura</taxon>
        <taxon>Eubrachyura</taxon>
        <taxon>Portunoidea</taxon>
        <taxon>Portunidae</taxon>
        <taxon>Portuninae</taxon>
        <taxon>Portunus</taxon>
    </lineage>
</organism>